<evidence type="ECO:0000256" key="4">
    <source>
        <dbReference type="PROSITE-ProRule" id="PRU00047"/>
    </source>
</evidence>
<keyword evidence="3" id="KW-0862">Zinc</keyword>
<evidence type="ECO:0000256" key="1">
    <source>
        <dbReference type="ARBA" id="ARBA00022723"/>
    </source>
</evidence>
<feature type="domain" description="PHD-type" evidence="6">
    <location>
        <begin position="2"/>
        <end position="62"/>
    </location>
</feature>
<evidence type="ECO:0000256" key="5">
    <source>
        <dbReference type="SAM" id="Coils"/>
    </source>
</evidence>
<protein>
    <recommendedName>
        <fullName evidence="10">CCHC-type domain-containing protein</fullName>
    </recommendedName>
</protein>
<evidence type="ECO:0000259" key="7">
    <source>
        <dbReference type="PROSITE" id="PS50158"/>
    </source>
</evidence>
<keyword evidence="2 4" id="KW-0863">Zinc-finger</keyword>
<dbReference type="PROSITE" id="PS50158">
    <property type="entry name" value="ZF_CCHC"/>
    <property type="match status" value="1"/>
</dbReference>
<feature type="domain" description="CCHC-type" evidence="7">
    <location>
        <begin position="344"/>
        <end position="360"/>
    </location>
</feature>
<proteinExistence type="predicted"/>
<dbReference type="GO" id="GO:0003676">
    <property type="term" value="F:nucleic acid binding"/>
    <property type="evidence" value="ECO:0007669"/>
    <property type="project" value="InterPro"/>
</dbReference>
<name>A0AA38IAD1_9CUCU</name>
<dbReference type="AlphaFoldDB" id="A0AA38IAD1"/>
<dbReference type="InterPro" id="IPR013083">
    <property type="entry name" value="Znf_RING/FYVE/PHD"/>
</dbReference>
<dbReference type="InterPro" id="IPR001878">
    <property type="entry name" value="Znf_CCHC"/>
</dbReference>
<dbReference type="PROSITE" id="PS01359">
    <property type="entry name" value="ZF_PHD_1"/>
    <property type="match status" value="1"/>
</dbReference>
<gene>
    <name evidence="8" type="ORF">Zmor_018527</name>
</gene>
<dbReference type="InterPro" id="IPR001965">
    <property type="entry name" value="Znf_PHD"/>
</dbReference>
<keyword evidence="1" id="KW-0479">Metal-binding</keyword>
<dbReference type="SUPFAM" id="SSF57903">
    <property type="entry name" value="FYVE/PHD zinc finger"/>
    <property type="match status" value="1"/>
</dbReference>
<organism evidence="8 9">
    <name type="scientific">Zophobas morio</name>
    <dbReference type="NCBI Taxonomy" id="2755281"/>
    <lineage>
        <taxon>Eukaryota</taxon>
        <taxon>Metazoa</taxon>
        <taxon>Ecdysozoa</taxon>
        <taxon>Arthropoda</taxon>
        <taxon>Hexapoda</taxon>
        <taxon>Insecta</taxon>
        <taxon>Pterygota</taxon>
        <taxon>Neoptera</taxon>
        <taxon>Endopterygota</taxon>
        <taxon>Coleoptera</taxon>
        <taxon>Polyphaga</taxon>
        <taxon>Cucujiformia</taxon>
        <taxon>Tenebrionidae</taxon>
        <taxon>Zophobas</taxon>
    </lineage>
</organism>
<dbReference type="InterPro" id="IPR019786">
    <property type="entry name" value="Zinc_finger_PHD-type_CS"/>
</dbReference>
<feature type="coiled-coil region" evidence="5">
    <location>
        <begin position="111"/>
        <end position="138"/>
    </location>
</feature>
<dbReference type="Proteomes" id="UP001168821">
    <property type="component" value="Unassembled WGS sequence"/>
</dbReference>
<evidence type="ECO:0000259" key="6">
    <source>
        <dbReference type="PROSITE" id="PS50016"/>
    </source>
</evidence>
<evidence type="ECO:0000256" key="2">
    <source>
        <dbReference type="ARBA" id="ARBA00022771"/>
    </source>
</evidence>
<dbReference type="SMART" id="SM00249">
    <property type="entry name" value="PHD"/>
    <property type="match status" value="1"/>
</dbReference>
<evidence type="ECO:0000256" key="3">
    <source>
        <dbReference type="ARBA" id="ARBA00022833"/>
    </source>
</evidence>
<dbReference type="GO" id="GO:0008270">
    <property type="term" value="F:zinc ion binding"/>
    <property type="evidence" value="ECO:0007669"/>
    <property type="project" value="UniProtKB-KW"/>
</dbReference>
<dbReference type="Gene3D" id="3.30.40.10">
    <property type="entry name" value="Zinc/RING finger domain, C3HC4 (zinc finger)"/>
    <property type="match status" value="1"/>
</dbReference>
<evidence type="ECO:0000313" key="8">
    <source>
        <dbReference type="EMBL" id="KAJ3652575.1"/>
    </source>
</evidence>
<sequence length="434" mass="48445">MALKCAKCNRTVNTRTENHVTCHRDCKGSFHLVCAGISEETYDGLVESGNVESWTCTACSSKFLEAKAAVNKNPSVSSLNTYISTDQLKNMMNNIVKEHVDNISQLFIEHIGALTLRVTELETKISDLTSENIILKSEFEKLNLTLKSGKNSDIQISKGVNKDELNAKLSYAESLVKKSQKTVIVQPKDKTQSVSKTKSDVLNAIDPLNSSLDIIGRVKPLKDGGLLLGCENTKSFKQIAKGKFADDYEIREVKSIRPTIRITGFSDDIDEENFLLYLKKQNESIFDVNSSVNLLKLSCTKRNNTVYQALIEVDLYTYKRALGVGHCLIGLDGCSIYDAVEVTRCYNCNNYGHASKNCKNKTSCPKCAGEHKLVDCRSDSFKCCNCSKYLESLATDEFEVSDVTYDHAAWDYKQCTLFRKTMDKIKCDIFGSAI</sequence>
<evidence type="ECO:0008006" key="10">
    <source>
        <dbReference type="Google" id="ProtNLM"/>
    </source>
</evidence>
<evidence type="ECO:0000313" key="9">
    <source>
        <dbReference type="Proteomes" id="UP001168821"/>
    </source>
</evidence>
<dbReference type="InterPro" id="IPR019787">
    <property type="entry name" value="Znf_PHD-finger"/>
</dbReference>
<dbReference type="InterPro" id="IPR036875">
    <property type="entry name" value="Znf_CCHC_sf"/>
</dbReference>
<comment type="caution">
    <text evidence="8">The sequence shown here is derived from an EMBL/GenBank/DDBJ whole genome shotgun (WGS) entry which is preliminary data.</text>
</comment>
<dbReference type="EMBL" id="JALNTZ010000005">
    <property type="protein sequence ID" value="KAJ3652575.1"/>
    <property type="molecule type" value="Genomic_DNA"/>
</dbReference>
<dbReference type="PROSITE" id="PS50016">
    <property type="entry name" value="ZF_PHD_2"/>
    <property type="match status" value="1"/>
</dbReference>
<keyword evidence="5" id="KW-0175">Coiled coil</keyword>
<dbReference type="SUPFAM" id="SSF57756">
    <property type="entry name" value="Retrovirus zinc finger-like domains"/>
    <property type="match status" value="1"/>
</dbReference>
<keyword evidence="9" id="KW-1185">Reference proteome</keyword>
<accession>A0AA38IAD1</accession>
<reference evidence="8" key="1">
    <citation type="journal article" date="2023" name="G3 (Bethesda)">
        <title>Whole genome assemblies of Zophobas morio and Tenebrio molitor.</title>
        <authorList>
            <person name="Kaur S."/>
            <person name="Stinson S.A."/>
            <person name="diCenzo G.C."/>
        </authorList>
    </citation>
    <scope>NUCLEOTIDE SEQUENCE</scope>
    <source>
        <strain evidence="8">QUZm001</strain>
    </source>
</reference>
<dbReference type="InterPro" id="IPR011011">
    <property type="entry name" value="Znf_FYVE_PHD"/>
</dbReference>